<feature type="transmembrane region" description="Helical" evidence="2">
    <location>
        <begin position="50"/>
        <end position="74"/>
    </location>
</feature>
<keyword evidence="2" id="KW-1133">Transmembrane helix</keyword>
<evidence type="ECO:0000313" key="4">
    <source>
        <dbReference type="EMBL" id="EXJ82462.1"/>
    </source>
</evidence>
<accession>W9XPK2</accession>
<keyword evidence="5" id="KW-1185">Reference proteome</keyword>
<feature type="compositionally biased region" description="Polar residues" evidence="1">
    <location>
        <begin position="154"/>
        <end position="183"/>
    </location>
</feature>
<keyword evidence="2" id="KW-0812">Transmembrane</keyword>
<keyword evidence="2" id="KW-0472">Membrane</keyword>
<dbReference type="RefSeq" id="XP_007734585.1">
    <property type="nucleotide sequence ID" value="XM_007736395.1"/>
</dbReference>
<gene>
    <name evidence="4" type="ORF">A1O3_06275</name>
</gene>
<dbReference type="GeneID" id="19170385"/>
<protein>
    <submittedName>
        <fullName evidence="4">Uncharacterized protein</fullName>
    </submittedName>
</protein>
<keyword evidence="3" id="KW-0732">Signal</keyword>
<name>W9XPK2_9EURO</name>
<proteinExistence type="predicted"/>
<feature type="region of interest" description="Disordered" evidence="1">
    <location>
        <begin position="103"/>
        <end position="209"/>
    </location>
</feature>
<feature type="chain" id="PRO_5004932137" evidence="3">
    <location>
        <begin position="20"/>
        <end position="209"/>
    </location>
</feature>
<sequence>MSGHGYGLVLLFYCGLSFGISLPNHSNSSTEVKALPFTVSVDAVSHDSDRWSVGLALLVSMVVLVLGLMVRKWYEKRSARRRRQQLRRAILFPHSGGTLDEWLPMCSPGSNASEQAQAKRFQEAAQRSVEHNGPHAPHTTSPKRRNRCTDEDGSVTSRPHSPGSTISERAYTRQIQEAAQRSLDSVDPDPDVPGNYFSRLARTAHERTI</sequence>
<dbReference type="HOGENOM" id="CLU_1377959_0_0_1"/>
<dbReference type="OrthoDB" id="10644534at2759"/>
<dbReference type="EMBL" id="AMGY01000005">
    <property type="protein sequence ID" value="EXJ82462.1"/>
    <property type="molecule type" value="Genomic_DNA"/>
</dbReference>
<evidence type="ECO:0000256" key="2">
    <source>
        <dbReference type="SAM" id="Phobius"/>
    </source>
</evidence>
<dbReference type="Proteomes" id="UP000019478">
    <property type="component" value="Unassembled WGS sequence"/>
</dbReference>
<evidence type="ECO:0000313" key="5">
    <source>
        <dbReference type="Proteomes" id="UP000019478"/>
    </source>
</evidence>
<comment type="caution">
    <text evidence="4">The sequence shown here is derived from an EMBL/GenBank/DDBJ whole genome shotgun (WGS) entry which is preliminary data.</text>
</comment>
<organism evidence="4 5">
    <name type="scientific">Capronia epimyces CBS 606.96</name>
    <dbReference type="NCBI Taxonomy" id="1182542"/>
    <lineage>
        <taxon>Eukaryota</taxon>
        <taxon>Fungi</taxon>
        <taxon>Dikarya</taxon>
        <taxon>Ascomycota</taxon>
        <taxon>Pezizomycotina</taxon>
        <taxon>Eurotiomycetes</taxon>
        <taxon>Chaetothyriomycetidae</taxon>
        <taxon>Chaetothyriales</taxon>
        <taxon>Herpotrichiellaceae</taxon>
        <taxon>Capronia</taxon>
    </lineage>
</organism>
<evidence type="ECO:0000256" key="1">
    <source>
        <dbReference type="SAM" id="MobiDB-lite"/>
    </source>
</evidence>
<feature type="signal peptide" evidence="3">
    <location>
        <begin position="1"/>
        <end position="19"/>
    </location>
</feature>
<reference evidence="4 5" key="1">
    <citation type="submission" date="2013-03" db="EMBL/GenBank/DDBJ databases">
        <title>The Genome Sequence of Capronia epimyces CBS 606.96.</title>
        <authorList>
            <consortium name="The Broad Institute Genomics Platform"/>
            <person name="Cuomo C."/>
            <person name="de Hoog S."/>
            <person name="Gorbushina A."/>
            <person name="Walker B."/>
            <person name="Young S.K."/>
            <person name="Zeng Q."/>
            <person name="Gargeya S."/>
            <person name="Fitzgerald M."/>
            <person name="Haas B."/>
            <person name="Abouelleil A."/>
            <person name="Allen A.W."/>
            <person name="Alvarado L."/>
            <person name="Arachchi H.M."/>
            <person name="Berlin A.M."/>
            <person name="Chapman S.B."/>
            <person name="Gainer-Dewar J."/>
            <person name="Goldberg J."/>
            <person name="Griggs A."/>
            <person name="Gujja S."/>
            <person name="Hansen M."/>
            <person name="Howarth C."/>
            <person name="Imamovic A."/>
            <person name="Ireland A."/>
            <person name="Larimer J."/>
            <person name="McCowan C."/>
            <person name="Murphy C."/>
            <person name="Pearson M."/>
            <person name="Poon T.W."/>
            <person name="Priest M."/>
            <person name="Roberts A."/>
            <person name="Saif S."/>
            <person name="Shea T."/>
            <person name="Sisk P."/>
            <person name="Sykes S."/>
            <person name="Wortman J."/>
            <person name="Nusbaum C."/>
            <person name="Birren B."/>
        </authorList>
    </citation>
    <scope>NUCLEOTIDE SEQUENCE [LARGE SCALE GENOMIC DNA]</scope>
    <source>
        <strain evidence="4 5">CBS 606.96</strain>
    </source>
</reference>
<evidence type="ECO:0000256" key="3">
    <source>
        <dbReference type="SAM" id="SignalP"/>
    </source>
</evidence>
<dbReference type="AlphaFoldDB" id="W9XPK2"/>